<comment type="caution">
    <text evidence="6">The sequence shown here is derived from an EMBL/GenBank/DDBJ whole genome shotgun (WGS) entry which is preliminary data.</text>
</comment>
<sequence>IVANDNGRSYTPTVGGIADQLTTLRTDRRYEEALDVLRRSISGTPLVGRAAYEWLHGVKMGLKDVLAPQGLFADLGMKYVGPVDGHDIRALERALTQAKRFGGPVIVHVLTQKGRGFAAAETNEEDRFHSVGK</sequence>
<protein>
    <submittedName>
        <fullName evidence="6">1-deoxy-D-xylulose-5-phosphate synthase</fullName>
    </submittedName>
</protein>
<dbReference type="GO" id="GO:0016114">
    <property type="term" value="P:terpenoid biosynthetic process"/>
    <property type="evidence" value="ECO:0007669"/>
    <property type="project" value="InterPro"/>
</dbReference>
<dbReference type="PANTHER" id="PTHR43322:SF5">
    <property type="entry name" value="1-DEOXY-D-XYLULOSE-5-PHOSPHATE SYNTHASE, CHLOROPLASTIC"/>
    <property type="match status" value="1"/>
</dbReference>
<comment type="subunit">
    <text evidence="2">Homodimer.</text>
</comment>
<organism evidence="6 7">
    <name type="scientific">Escherichia coli</name>
    <dbReference type="NCBI Taxonomy" id="562"/>
    <lineage>
        <taxon>Bacteria</taxon>
        <taxon>Pseudomonadati</taxon>
        <taxon>Pseudomonadota</taxon>
        <taxon>Gammaproteobacteria</taxon>
        <taxon>Enterobacterales</taxon>
        <taxon>Enterobacteriaceae</taxon>
        <taxon>Escherichia</taxon>
    </lineage>
</organism>
<dbReference type="GO" id="GO:0019288">
    <property type="term" value="P:isopentenyl diphosphate biosynthetic process, methylerythritol 4-phosphate pathway"/>
    <property type="evidence" value="ECO:0007669"/>
    <property type="project" value="TreeGrafter"/>
</dbReference>
<dbReference type="Pfam" id="PF13292">
    <property type="entry name" value="DXP_synthase_N"/>
    <property type="match status" value="1"/>
</dbReference>
<dbReference type="SUPFAM" id="SSF52518">
    <property type="entry name" value="Thiamin diphosphate-binding fold (THDP-binding)"/>
    <property type="match status" value="1"/>
</dbReference>
<evidence type="ECO:0000256" key="1">
    <source>
        <dbReference type="ARBA" id="ARBA00001946"/>
    </source>
</evidence>
<evidence type="ECO:0000256" key="3">
    <source>
        <dbReference type="ARBA" id="ARBA00022679"/>
    </source>
</evidence>
<proteinExistence type="predicted"/>
<keyword evidence="5" id="KW-0786">Thiamine pyrophosphate</keyword>
<accession>A0A8T5YQB4</accession>
<dbReference type="Proteomes" id="UP000462271">
    <property type="component" value="Unassembled WGS sequence"/>
</dbReference>
<evidence type="ECO:0000256" key="2">
    <source>
        <dbReference type="ARBA" id="ARBA00011738"/>
    </source>
</evidence>
<keyword evidence="3" id="KW-0808">Transferase</keyword>
<reference evidence="6 7" key="1">
    <citation type="submission" date="2019-12" db="EMBL/GenBank/DDBJ databases">
        <title>Enteriobacteria Tanzani isolates_10432.</title>
        <authorList>
            <person name="Subbiah M."/>
            <person name="Call D."/>
        </authorList>
    </citation>
    <scope>NUCLEOTIDE SEQUENCE [LARGE SCALE GENOMIC DNA]</scope>
    <source>
        <strain evidence="6 7">10432wG8</strain>
    </source>
</reference>
<gene>
    <name evidence="6" type="ORF">GQM21_32550</name>
</gene>
<feature type="non-terminal residue" evidence="6">
    <location>
        <position position="133"/>
    </location>
</feature>
<evidence type="ECO:0000313" key="7">
    <source>
        <dbReference type="Proteomes" id="UP000462271"/>
    </source>
</evidence>
<evidence type="ECO:0000256" key="4">
    <source>
        <dbReference type="ARBA" id="ARBA00022842"/>
    </source>
</evidence>
<dbReference type="AlphaFoldDB" id="A0A8T5YQB4"/>
<feature type="non-terminal residue" evidence="6">
    <location>
        <position position="1"/>
    </location>
</feature>
<dbReference type="EMBL" id="WTML01000818">
    <property type="protein sequence ID" value="MWL01782.1"/>
    <property type="molecule type" value="Genomic_DNA"/>
</dbReference>
<dbReference type="GO" id="GO:0008661">
    <property type="term" value="F:1-deoxy-D-xylulose-5-phosphate synthase activity"/>
    <property type="evidence" value="ECO:0007669"/>
    <property type="project" value="InterPro"/>
</dbReference>
<dbReference type="GO" id="GO:0005829">
    <property type="term" value="C:cytosol"/>
    <property type="evidence" value="ECO:0007669"/>
    <property type="project" value="TreeGrafter"/>
</dbReference>
<evidence type="ECO:0000256" key="5">
    <source>
        <dbReference type="ARBA" id="ARBA00023052"/>
    </source>
</evidence>
<name>A0A8T5YQB4_ECOLX</name>
<dbReference type="PANTHER" id="PTHR43322">
    <property type="entry name" value="1-D-DEOXYXYLULOSE 5-PHOSPHATE SYNTHASE-RELATED"/>
    <property type="match status" value="1"/>
</dbReference>
<keyword evidence="4" id="KW-0460">Magnesium</keyword>
<dbReference type="InterPro" id="IPR005477">
    <property type="entry name" value="Dxylulose-5-P_synthase"/>
</dbReference>
<dbReference type="Gene3D" id="3.40.50.970">
    <property type="match status" value="1"/>
</dbReference>
<evidence type="ECO:0000313" key="6">
    <source>
        <dbReference type="EMBL" id="MWL01782.1"/>
    </source>
</evidence>
<dbReference type="InterPro" id="IPR029061">
    <property type="entry name" value="THDP-binding"/>
</dbReference>
<comment type="cofactor">
    <cofactor evidence="1">
        <name>Mg(2+)</name>
        <dbReference type="ChEBI" id="CHEBI:18420"/>
    </cofactor>
</comment>